<keyword evidence="4" id="KW-1185">Reference proteome</keyword>
<name>A0A388KH60_CHABU</name>
<dbReference type="Gene3D" id="3.30.420.10">
    <property type="entry name" value="Ribonuclease H-like superfamily/Ribonuclease H"/>
    <property type="match status" value="1"/>
</dbReference>
<dbReference type="GO" id="GO:0003676">
    <property type="term" value="F:nucleic acid binding"/>
    <property type="evidence" value="ECO:0007669"/>
    <property type="project" value="InterPro"/>
</dbReference>
<evidence type="ECO:0000256" key="1">
    <source>
        <dbReference type="SAM" id="MobiDB-lite"/>
    </source>
</evidence>
<comment type="caution">
    <text evidence="3">The sequence shown here is derived from an EMBL/GenBank/DDBJ whole genome shotgun (WGS) entry which is preliminary data.</text>
</comment>
<dbReference type="InterPro" id="IPR012337">
    <property type="entry name" value="RNaseH-like_sf"/>
</dbReference>
<dbReference type="InterPro" id="IPR050951">
    <property type="entry name" value="Retrovirus_Pol_polyprotein"/>
</dbReference>
<dbReference type="InterPro" id="IPR036397">
    <property type="entry name" value="RNaseH_sf"/>
</dbReference>
<organism evidence="3 4">
    <name type="scientific">Chara braunii</name>
    <name type="common">Braun's stonewort</name>
    <dbReference type="NCBI Taxonomy" id="69332"/>
    <lineage>
        <taxon>Eukaryota</taxon>
        <taxon>Viridiplantae</taxon>
        <taxon>Streptophyta</taxon>
        <taxon>Charophyceae</taxon>
        <taxon>Charales</taxon>
        <taxon>Characeae</taxon>
        <taxon>Chara</taxon>
    </lineage>
</organism>
<feature type="region of interest" description="Disordered" evidence="1">
    <location>
        <begin position="490"/>
        <end position="509"/>
    </location>
</feature>
<evidence type="ECO:0000313" key="4">
    <source>
        <dbReference type="Proteomes" id="UP000265515"/>
    </source>
</evidence>
<proteinExistence type="predicted"/>
<dbReference type="Proteomes" id="UP000265515">
    <property type="component" value="Unassembled WGS sequence"/>
</dbReference>
<dbReference type="PROSITE" id="PS50994">
    <property type="entry name" value="INTEGRASE"/>
    <property type="match status" value="1"/>
</dbReference>
<dbReference type="PANTHER" id="PTHR37984">
    <property type="entry name" value="PROTEIN CBG26694"/>
    <property type="match status" value="1"/>
</dbReference>
<dbReference type="InterPro" id="IPR001584">
    <property type="entry name" value="Integrase_cat-core"/>
</dbReference>
<protein>
    <recommendedName>
        <fullName evidence="2">Integrase catalytic domain-containing protein</fullName>
    </recommendedName>
</protein>
<dbReference type="InterPro" id="IPR041588">
    <property type="entry name" value="Integrase_H2C2"/>
</dbReference>
<evidence type="ECO:0000313" key="3">
    <source>
        <dbReference type="EMBL" id="GBG69379.1"/>
    </source>
</evidence>
<dbReference type="GO" id="GO:0015074">
    <property type="term" value="P:DNA integration"/>
    <property type="evidence" value="ECO:0007669"/>
    <property type="project" value="InterPro"/>
</dbReference>
<dbReference type="PANTHER" id="PTHR37984:SF5">
    <property type="entry name" value="PROTEIN NYNRIN-LIKE"/>
    <property type="match status" value="1"/>
</dbReference>
<dbReference type="Gene3D" id="1.10.340.70">
    <property type="match status" value="1"/>
</dbReference>
<dbReference type="SUPFAM" id="SSF53098">
    <property type="entry name" value="Ribonuclease H-like"/>
    <property type="match status" value="1"/>
</dbReference>
<feature type="domain" description="Integrase catalytic" evidence="2">
    <location>
        <begin position="393"/>
        <end position="509"/>
    </location>
</feature>
<feature type="compositionally biased region" description="Basic and acidic residues" evidence="1">
    <location>
        <begin position="493"/>
        <end position="509"/>
    </location>
</feature>
<gene>
    <name evidence="3" type="ORF">CBR_g4072</name>
</gene>
<dbReference type="Gramene" id="GBG69379">
    <property type="protein sequence ID" value="GBG69379"/>
    <property type="gene ID" value="CBR_g4072"/>
</dbReference>
<feature type="region of interest" description="Disordered" evidence="1">
    <location>
        <begin position="40"/>
        <end position="105"/>
    </location>
</feature>
<dbReference type="OrthoDB" id="10058156at2759"/>
<sequence>MDSKLDAIQDTLDQILNAMHRQGARPAVLPLLPFSAMTGPYPPRSGTTRSGTSAVAARTVASTSSTPPAGATSQSAPAPPAGQQQPWYPNTPLKPPSTFTGDKKDEALDTWLRTVSMWVRAKRTLVEEEVITAASYLEGSAARWLNRLVASKGFGRNMNDWAKTRTLESFMDLVEARWHNPQQAQIATDGLLRLDTKYKSVRELTSVVERLMVVPGTQINPSTTLTRWLHEIDVYDFELKHKKGCYNLIADALFRHPEYMTCLVGSYDLRKTLKKELIEHTAKDQKLSPILEQVQADPSSQPDFHECKGLLFQRYEKYDQLCVPNHEPVRTHFMAHGRSGHFGFEKTYGSLLQKFVRPGMKEMAQKFVVECEVCQRIKPSRQKPYGLLHHLPIPDGPGESLSIEFADMGKKSRNGYSQVMVIVDHFAKFLNLIPLPPHAATDLVIKKFHKKYILQCGPPKTLVSDQDTRFISADWKDFTSQVYDTTLKMTSGRHPEANGLAEEKRSTRL</sequence>
<dbReference type="AlphaFoldDB" id="A0A388KH60"/>
<evidence type="ECO:0000259" key="2">
    <source>
        <dbReference type="PROSITE" id="PS50994"/>
    </source>
</evidence>
<feature type="compositionally biased region" description="Low complexity" evidence="1">
    <location>
        <begin position="50"/>
        <end position="86"/>
    </location>
</feature>
<dbReference type="Pfam" id="PF17921">
    <property type="entry name" value="Integrase_H2C2"/>
    <property type="match status" value="1"/>
</dbReference>
<accession>A0A388KH60</accession>
<dbReference type="EMBL" id="BFEA01000113">
    <property type="protein sequence ID" value="GBG69379.1"/>
    <property type="molecule type" value="Genomic_DNA"/>
</dbReference>
<reference evidence="3 4" key="1">
    <citation type="journal article" date="2018" name="Cell">
        <title>The Chara Genome: Secondary Complexity and Implications for Plant Terrestrialization.</title>
        <authorList>
            <person name="Nishiyama T."/>
            <person name="Sakayama H."/>
            <person name="Vries J.D."/>
            <person name="Buschmann H."/>
            <person name="Saint-Marcoux D."/>
            <person name="Ullrich K.K."/>
            <person name="Haas F.B."/>
            <person name="Vanderstraeten L."/>
            <person name="Becker D."/>
            <person name="Lang D."/>
            <person name="Vosolsobe S."/>
            <person name="Rombauts S."/>
            <person name="Wilhelmsson P.K.I."/>
            <person name="Janitza P."/>
            <person name="Kern R."/>
            <person name="Heyl A."/>
            <person name="Rumpler F."/>
            <person name="Villalobos L.I.A.C."/>
            <person name="Clay J.M."/>
            <person name="Skokan R."/>
            <person name="Toyoda A."/>
            <person name="Suzuki Y."/>
            <person name="Kagoshima H."/>
            <person name="Schijlen E."/>
            <person name="Tajeshwar N."/>
            <person name="Catarino B."/>
            <person name="Hetherington A.J."/>
            <person name="Saltykova A."/>
            <person name="Bonnot C."/>
            <person name="Breuninger H."/>
            <person name="Symeonidi A."/>
            <person name="Radhakrishnan G.V."/>
            <person name="Van Nieuwerburgh F."/>
            <person name="Deforce D."/>
            <person name="Chang C."/>
            <person name="Karol K.G."/>
            <person name="Hedrich R."/>
            <person name="Ulvskov P."/>
            <person name="Glockner G."/>
            <person name="Delwiche C.F."/>
            <person name="Petrasek J."/>
            <person name="Van de Peer Y."/>
            <person name="Friml J."/>
            <person name="Beilby M."/>
            <person name="Dolan L."/>
            <person name="Kohara Y."/>
            <person name="Sugano S."/>
            <person name="Fujiyama A."/>
            <person name="Delaux P.-M."/>
            <person name="Quint M."/>
            <person name="TheiBen G."/>
            <person name="Hagemann M."/>
            <person name="Harholt J."/>
            <person name="Dunand C."/>
            <person name="Zachgo S."/>
            <person name="Langdale J."/>
            <person name="Maumus F."/>
            <person name="Straeten D.V.D."/>
            <person name="Gould S.B."/>
            <person name="Rensing S.A."/>
        </authorList>
    </citation>
    <scope>NUCLEOTIDE SEQUENCE [LARGE SCALE GENOMIC DNA]</scope>
    <source>
        <strain evidence="3 4">S276</strain>
    </source>
</reference>